<dbReference type="Proteomes" id="UP001221208">
    <property type="component" value="Unassembled WGS sequence"/>
</dbReference>
<dbReference type="RefSeq" id="WP_273669643.1">
    <property type="nucleotide sequence ID" value="NZ_JAQQXR010000001.1"/>
</dbReference>
<dbReference type="EMBL" id="JAQQXR010000001">
    <property type="protein sequence ID" value="MDC8756990.1"/>
    <property type="molecule type" value="Genomic_DNA"/>
</dbReference>
<accession>A0ABT5JX36</accession>
<protein>
    <submittedName>
        <fullName evidence="1">Uncharacterized protein</fullName>
    </submittedName>
</protein>
<comment type="caution">
    <text evidence="1">The sequence shown here is derived from an EMBL/GenBank/DDBJ whole genome shotgun (WGS) entry which is preliminary data.</text>
</comment>
<organism evidence="1 2">
    <name type="scientific">Janthinobacterium fluminis</name>
    <dbReference type="NCBI Taxonomy" id="2987524"/>
    <lineage>
        <taxon>Bacteria</taxon>
        <taxon>Pseudomonadati</taxon>
        <taxon>Pseudomonadota</taxon>
        <taxon>Betaproteobacteria</taxon>
        <taxon>Burkholderiales</taxon>
        <taxon>Oxalobacteraceae</taxon>
        <taxon>Janthinobacterium</taxon>
    </lineage>
</organism>
<gene>
    <name evidence="1" type="ORF">OIK44_05230</name>
</gene>
<keyword evidence="2" id="KW-1185">Reference proteome</keyword>
<sequence>MNEQQNLCIAKNEREGEESRLIWDIELDKLKSSKLDVASAKFGGTIFNLLNMWHKGAFEDWGIPSTEEISESDDYEMAQRLIGKSVSGKTAIHIPSINLLLSQEASKNDDAKQFFVDTWPIIRERLESYSA</sequence>
<reference evidence="1 2" key="1">
    <citation type="submission" date="2022-10" db="EMBL/GenBank/DDBJ databases">
        <title>Janthinobacterium sp. hw3 Genome sequencing.</title>
        <authorList>
            <person name="Park S."/>
        </authorList>
    </citation>
    <scope>NUCLEOTIDE SEQUENCE [LARGE SCALE GENOMIC DNA]</scope>
    <source>
        <strain evidence="2">hw3</strain>
    </source>
</reference>
<evidence type="ECO:0000313" key="1">
    <source>
        <dbReference type="EMBL" id="MDC8756990.1"/>
    </source>
</evidence>
<proteinExistence type="predicted"/>
<evidence type="ECO:0000313" key="2">
    <source>
        <dbReference type="Proteomes" id="UP001221208"/>
    </source>
</evidence>
<name>A0ABT5JX36_9BURK</name>